<feature type="region of interest" description="Disordered" evidence="1">
    <location>
        <begin position="302"/>
        <end position="360"/>
    </location>
</feature>
<feature type="compositionally biased region" description="Basic and acidic residues" evidence="1">
    <location>
        <begin position="747"/>
        <end position="757"/>
    </location>
</feature>
<dbReference type="EMBL" id="JARGDH010000001">
    <property type="protein sequence ID" value="KAL0278220.1"/>
    <property type="molecule type" value="Genomic_DNA"/>
</dbReference>
<feature type="region of interest" description="Disordered" evidence="1">
    <location>
        <begin position="747"/>
        <end position="775"/>
    </location>
</feature>
<gene>
    <name evidence="2" type="ORF">PYX00_000101</name>
</gene>
<name>A0AAW2I7T9_9NEOP</name>
<sequence>MYPRVRETGRRLQHDSSNHIPLFRHPYEKYSYSSRNCIYRDSGIYKQTFERNESPESFADNFRTPRRGLEERNNLICQTFLTENPFFGAYYPALRPRSLGADGVSGKGSDRARSISPDFDDSKTYKITTYSCDSRCSEEYSAKSKKDDVHHFHEHHHFFHDKSSDNSDSSYPFNKTVVESAPSPFARPKKCYLSYAARESRMVHRLFRDVPQRNERGVNETSNEGFRLMSRGSSRSGRKSSDNETYTVMCKRCQKFPRDPGARVIDEERIIKQWNRGCDVTVSRRSHIDSAQVLIAQCSSHNQTEKVRLSRERVQSEKREKTRKNSSADNSGRPTKSSVLKKHHSGGSEKKTLNDTDKVRRSDAANLDHRSIILKCDHCSNVLEKCPKEIGLLQSIDVEKKITDVSKKGTSVGHGTEKRSSATKRPIVVDERKSRNVKESRERTKPGKSVRRRASGHSDKSKTSVRGASRAAERTVPSHCYSEESDRSSDPKEPIRKRRSSSYNALKNAAASEKKHAGRGERRTVSEVRKRSESAQMPSRERSRTRKRVDVGCETPRNTESGPLREFKDRKSTRTKEGKESASHKQPLKTNVSPYRLRDQSVEVGRDRKVGTEGHKPTETGKTARRTIIIRTEERSMQTSDGNLMDGKGHPPRRSTTASKNAYKTTVADPRRSGTAPGGLVSRSFPSDKAKNYGVRGSTMLSRRTVASKNSPVTRPGPFQEPKANEGLTDIGSKITDLESHLEKLEAMHSPRGKRTEPAIPQARDPADRRKQPIVVCTSTTYIMTKCSNPCGDRRDPEEPPEGKIVKREERQSPPPRLSPGDGDKKTTGEHSQTQYCHFVWPKITRALNRLGPRPETGYCDYGSSYDPLFKTGKPRVLASADKNLL</sequence>
<dbReference type="AlphaFoldDB" id="A0AAW2I7T9"/>
<protein>
    <submittedName>
        <fullName evidence="2">Uncharacterized protein</fullName>
    </submittedName>
</protein>
<feature type="compositionally biased region" description="Basic and acidic residues" evidence="1">
    <location>
        <begin position="792"/>
        <end position="812"/>
    </location>
</feature>
<feature type="compositionally biased region" description="Basic and acidic residues" evidence="1">
    <location>
        <begin position="596"/>
        <end position="619"/>
    </location>
</feature>
<evidence type="ECO:0000313" key="2">
    <source>
        <dbReference type="EMBL" id="KAL0278220.1"/>
    </source>
</evidence>
<feature type="compositionally biased region" description="Basic and acidic residues" evidence="1">
    <location>
        <begin position="346"/>
        <end position="360"/>
    </location>
</feature>
<feature type="compositionally biased region" description="Polar residues" evidence="1">
    <location>
        <begin position="654"/>
        <end position="664"/>
    </location>
</feature>
<feature type="region of interest" description="Disordered" evidence="1">
    <location>
        <begin position="787"/>
        <end position="832"/>
    </location>
</feature>
<evidence type="ECO:0000256" key="1">
    <source>
        <dbReference type="SAM" id="MobiDB-lite"/>
    </source>
</evidence>
<feature type="region of interest" description="Disordered" evidence="1">
    <location>
        <begin position="215"/>
        <end position="244"/>
    </location>
</feature>
<feature type="compositionally biased region" description="Basic residues" evidence="1">
    <location>
        <begin position="446"/>
        <end position="455"/>
    </location>
</feature>
<feature type="compositionally biased region" description="Basic and acidic residues" evidence="1">
    <location>
        <begin position="563"/>
        <end position="583"/>
    </location>
</feature>
<feature type="compositionally biased region" description="Polar residues" evidence="1">
    <location>
        <begin position="699"/>
        <end position="713"/>
    </location>
</feature>
<feature type="compositionally biased region" description="Polar residues" evidence="1">
    <location>
        <begin position="325"/>
        <end position="338"/>
    </location>
</feature>
<feature type="compositionally biased region" description="Basic and acidic residues" evidence="1">
    <location>
        <begin position="481"/>
        <end position="494"/>
    </location>
</feature>
<organism evidence="2">
    <name type="scientific">Menopon gallinae</name>
    <name type="common">poultry shaft louse</name>
    <dbReference type="NCBI Taxonomy" id="328185"/>
    <lineage>
        <taxon>Eukaryota</taxon>
        <taxon>Metazoa</taxon>
        <taxon>Ecdysozoa</taxon>
        <taxon>Arthropoda</taxon>
        <taxon>Hexapoda</taxon>
        <taxon>Insecta</taxon>
        <taxon>Pterygota</taxon>
        <taxon>Neoptera</taxon>
        <taxon>Paraneoptera</taxon>
        <taxon>Psocodea</taxon>
        <taxon>Troctomorpha</taxon>
        <taxon>Phthiraptera</taxon>
        <taxon>Amblycera</taxon>
        <taxon>Menoponidae</taxon>
        <taxon>Menopon</taxon>
    </lineage>
</organism>
<proteinExistence type="predicted"/>
<feature type="compositionally biased region" description="Basic and acidic residues" evidence="1">
    <location>
        <begin position="303"/>
        <end position="320"/>
    </location>
</feature>
<reference evidence="2" key="1">
    <citation type="journal article" date="2024" name="Gigascience">
        <title>Chromosome-level genome of the poultry shaft louse Menopon gallinae provides insight into the host-switching and adaptive evolution of parasitic lice.</title>
        <authorList>
            <person name="Xu Y."/>
            <person name="Ma L."/>
            <person name="Liu S."/>
            <person name="Liang Y."/>
            <person name="Liu Q."/>
            <person name="He Z."/>
            <person name="Tian L."/>
            <person name="Duan Y."/>
            <person name="Cai W."/>
            <person name="Li H."/>
            <person name="Song F."/>
        </authorList>
    </citation>
    <scope>NUCLEOTIDE SEQUENCE</scope>
    <source>
        <strain evidence="2">Cailab_2023a</strain>
    </source>
</reference>
<accession>A0AAW2I7T9</accession>
<feature type="region of interest" description="Disordered" evidence="1">
    <location>
        <begin position="407"/>
        <end position="625"/>
    </location>
</feature>
<feature type="region of interest" description="Disordered" evidence="1">
    <location>
        <begin position="637"/>
        <end position="729"/>
    </location>
</feature>
<comment type="caution">
    <text evidence="2">The sequence shown here is derived from an EMBL/GenBank/DDBJ whole genome shotgun (WGS) entry which is preliminary data.</text>
</comment>
<feature type="compositionally biased region" description="Basic and acidic residues" evidence="1">
    <location>
        <begin position="512"/>
        <end position="533"/>
    </location>
</feature>
<feature type="compositionally biased region" description="Basic and acidic residues" evidence="1">
    <location>
        <begin position="427"/>
        <end position="445"/>
    </location>
</feature>